<evidence type="ECO:0000313" key="4">
    <source>
        <dbReference type="EMBL" id="WGK69808.1"/>
    </source>
</evidence>
<reference evidence="4 5" key="1">
    <citation type="submission" date="2023-04" db="EMBL/GenBank/DDBJ databases">
        <title>Spirochaete genome identified in red abalone sample constitutes a novel genus.</title>
        <authorList>
            <person name="Sharma S.P."/>
            <person name="Purcell C.M."/>
            <person name="Hyde J.R."/>
            <person name="Severin A.J."/>
        </authorList>
    </citation>
    <scope>NUCLEOTIDE SEQUENCE [LARGE SCALE GENOMIC DNA]</scope>
    <source>
        <strain evidence="4 5">SP-2023</strain>
    </source>
</reference>
<proteinExistence type="predicted"/>
<gene>
    <name evidence="4" type="ORF">P0082_02795</name>
</gene>
<feature type="region of interest" description="Disordered" evidence="2">
    <location>
        <begin position="466"/>
        <end position="502"/>
    </location>
</feature>
<evidence type="ECO:0000256" key="1">
    <source>
        <dbReference type="SAM" id="Coils"/>
    </source>
</evidence>
<feature type="coiled-coil region" evidence="1">
    <location>
        <begin position="569"/>
        <end position="641"/>
    </location>
</feature>
<dbReference type="PANTHER" id="PTHR32114:SF2">
    <property type="entry name" value="ABC TRANSPORTER ABCH.3"/>
    <property type="match status" value="1"/>
</dbReference>
<feature type="coiled-coil region" evidence="1">
    <location>
        <begin position="959"/>
        <end position="993"/>
    </location>
</feature>
<dbReference type="Pfam" id="PF13558">
    <property type="entry name" value="SbcC_Walker_B"/>
    <property type="match status" value="1"/>
</dbReference>
<dbReference type="Gene3D" id="3.40.50.300">
    <property type="entry name" value="P-loop containing nucleotide triphosphate hydrolases"/>
    <property type="match status" value="2"/>
</dbReference>
<organism evidence="4 5">
    <name type="scientific">Candidatus Haliotispira prima</name>
    <dbReference type="NCBI Taxonomy" id="3034016"/>
    <lineage>
        <taxon>Bacteria</taxon>
        <taxon>Pseudomonadati</taxon>
        <taxon>Spirochaetota</taxon>
        <taxon>Spirochaetia</taxon>
        <taxon>Spirochaetales</taxon>
        <taxon>Spirochaetaceae</taxon>
        <taxon>Candidatus Haliotispira</taxon>
    </lineage>
</organism>
<sequence length="1547" mass="175077">MKLHKLRLRNLNSLQGTWELNLASPALLSEGLFLISGPTGAGKTTILDAICLALYGQTPRLGKISKSNNEIMSRGCADCLAQLSFSATDGGQVYVAGWRQSRARRKADGNLQEPERELSLAAGGKILASKIKDVEAAVENLTGLEYEQFKRSILLAQGDFAAFLEAKTGERADILEKITGTEIYRRISELCFQRSKREREALSLLQKEQALNLPLVPEQRTSLEQQVTEAGAQLQDIEAESDRLQAAKQQYQGTAQLWRRNRELWRQAREQFGREQRDEQTGREFCLERSRVAGKLRPLYLAVQEYSRTEPEKQSKLEENRRQGVELEQKEQEARRSLDAAEQHLAARRQFEELFQTQHSELQQLEWRSSSGKERLDELRGELRSCRQQLQETDGSLAEQREIRDVLQQSIVQLRERLSTRLGVDALKTGNLTNPADSRPDSEPDVGELADCREQQRHIKELRDWLEGSSEGVSPLEGRKEQYRKLSRESEQARARLSDAEQRSRDCGREIIALREQNETFSAAPTAELPSLPAILWPEGELGVEPSSEQREEAPDRALKCLNLLISPLERYLLERDQYSEAVLEAERTCAGLRQQQEQLTKVSADLAKQEGRLKEQERYCKTLEENRDLHRRLLVFAEEREKLREGSPCPLCGSAEHYPDEVALPSVDGLAMQTELEQQLQELQELQNAVRGDEDEAANLRAQLEHNRELMNKQEAEAKHFGGELVLQIELLRRLLEDYAMTPALLPLLWRELEEAGCPSERAEGPAQREWVSTEELRRESEDCRSCLEEYRSAENLAYEKHRETLERWQQQRRQGEEQLGKLDGEQEQVRLRCSHARDEIARSEDLLRDFALDLRRDFVRSFGPVFLSVEGREGLNWLRDGEAEPGPVQELEACLRQHLSGIQQGSKSGPELSGAVGLDGIEPDAMGFDDSVAEIETLLGFVSEPQLSSLCRLLDSRQEQLNQVLELGEQLRQQEAELPSVRERFKAAKERQEAVVVLRDKASRLCDEAESEQAGQAKQFRRHIQALSEQLPESFESLESLESLEHSEETEMPAWDSCGLVQLEQYVAAQLDGARKRQNHCSELFRKLKQERDWQQKEEGRLEGELVACRKAGEAAGVEWQQGLEQQGFADEAAFLAAELEEGEQHKLERQLEQWNLELGRLQGFWCENLEQIDRDRAELRAVTLPALPAQTAKPEAEKEEPGALAFRVRQLCGQARNSLAAELPEDPAGETECGQLCGLLEDGLARLTVCLDDLFQQTRETSSGVREALGGLKQKLKDDDVLLAQQRQNAAKLREQSQQSAHWGRLNDLIGSAGGDKFSRFAQQLSFEQLLYHANRYLEKISDRYLLYSLSDRPLEFFVIDLYQQQEQSLRPSANLSGGEKFLVSLALALALARISASKVPVRSLFLDEGFGTLDEETLHSTLELLGSLRSDGKLIGLISHVPALKERIMCHIRLESLGDGRSVLRCKGIEGLVSAPDENNENNENNKGDKGYKSMEPARKSGKSTKSTGKWSKTIKRAEEKAAISPVSTDTADIEISRSGNLF</sequence>
<name>A0ABY8MKT5_9SPIO</name>
<evidence type="ECO:0000313" key="5">
    <source>
        <dbReference type="Proteomes" id="UP001228690"/>
    </source>
</evidence>
<feature type="region of interest" description="Disordered" evidence="2">
    <location>
        <begin position="1478"/>
        <end position="1547"/>
    </location>
</feature>
<feature type="region of interest" description="Disordered" evidence="2">
    <location>
        <begin position="428"/>
        <end position="449"/>
    </location>
</feature>
<dbReference type="Pfam" id="PF13476">
    <property type="entry name" value="AAA_23"/>
    <property type="match status" value="1"/>
</dbReference>
<feature type="coiled-coil region" evidence="1">
    <location>
        <begin position="800"/>
        <end position="827"/>
    </location>
</feature>
<dbReference type="InterPro" id="IPR038729">
    <property type="entry name" value="Rad50/SbcC_AAA"/>
</dbReference>
<dbReference type="PANTHER" id="PTHR32114">
    <property type="entry name" value="ABC TRANSPORTER ABCH.3"/>
    <property type="match status" value="1"/>
</dbReference>
<evidence type="ECO:0000256" key="2">
    <source>
        <dbReference type="SAM" id="MobiDB-lite"/>
    </source>
</evidence>
<dbReference type="SUPFAM" id="SSF52540">
    <property type="entry name" value="P-loop containing nucleoside triphosphate hydrolases"/>
    <property type="match status" value="1"/>
</dbReference>
<dbReference type="RefSeq" id="WP_326928000.1">
    <property type="nucleotide sequence ID" value="NZ_CP123443.1"/>
</dbReference>
<feature type="domain" description="Rad50/SbcC-type AAA" evidence="3">
    <location>
        <begin position="5"/>
        <end position="237"/>
    </location>
</feature>
<dbReference type="Proteomes" id="UP001228690">
    <property type="component" value="Chromosome"/>
</dbReference>
<feature type="coiled-coil region" evidence="1">
    <location>
        <begin position="670"/>
        <end position="718"/>
    </location>
</feature>
<dbReference type="InterPro" id="IPR027417">
    <property type="entry name" value="P-loop_NTPase"/>
</dbReference>
<feature type="region of interest" description="Disordered" evidence="2">
    <location>
        <begin position="307"/>
        <end position="339"/>
    </location>
</feature>
<feature type="coiled-coil region" evidence="1">
    <location>
        <begin position="220"/>
        <end position="254"/>
    </location>
</feature>
<protein>
    <submittedName>
        <fullName evidence="4">AAA family ATPase</fullName>
    </submittedName>
</protein>
<keyword evidence="1" id="KW-0175">Coiled coil</keyword>
<accession>A0ABY8MKT5</accession>
<keyword evidence="5" id="KW-1185">Reference proteome</keyword>
<feature type="compositionally biased region" description="Basic and acidic residues" evidence="2">
    <location>
        <begin position="477"/>
        <end position="502"/>
    </location>
</feature>
<dbReference type="EMBL" id="CP123443">
    <property type="protein sequence ID" value="WGK69808.1"/>
    <property type="molecule type" value="Genomic_DNA"/>
</dbReference>
<feature type="compositionally biased region" description="Basic and acidic residues" evidence="2">
    <location>
        <begin position="1488"/>
        <end position="1503"/>
    </location>
</feature>
<evidence type="ECO:0000259" key="3">
    <source>
        <dbReference type="Pfam" id="PF13476"/>
    </source>
</evidence>